<sequence length="105" mass="11753">MIDRGFRSRQSADCVNNSNNSTRRLSSARESSIWRTMTAVTKRTALQAIAVRVFLVTITLTMISFATRTTGKKRDLYLFAFLLPPLAELGVTLWKIVVQNSDQAG</sequence>
<evidence type="ECO:0000313" key="3">
    <source>
        <dbReference type="EMBL" id="VDN18286.1"/>
    </source>
</evidence>
<keyword evidence="2" id="KW-0812">Transmembrane</keyword>
<keyword evidence="2" id="KW-0472">Membrane</keyword>
<accession>A0A3P7PJA2</accession>
<keyword evidence="4" id="KW-1185">Reference proteome</keyword>
<feature type="region of interest" description="Disordered" evidence="1">
    <location>
        <begin position="1"/>
        <end position="23"/>
    </location>
</feature>
<dbReference type="AlphaFoldDB" id="A0A3P7PJA2"/>
<dbReference type="Proteomes" id="UP000281553">
    <property type="component" value="Unassembled WGS sequence"/>
</dbReference>
<feature type="transmembrane region" description="Helical" evidence="2">
    <location>
        <begin position="77"/>
        <end position="97"/>
    </location>
</feature>
<reference evidence="3 4" key="1">
    <citation type="submission" date="2018-11" db="EMBL/GenBank/DDBJ databases">
        <authorList>
            <consortium name="Pathogen Informatics"/>
        </authorList>
    </citation>
    <scope>NUCLEOTIDE SEQUENCE [LARGE SCALE GENOMIC DNA]</scope>
</reference>
<name>A0A3P7PJA2_DIBLA</name>
<dbReference type="EMBL" id="UYRU01069033">
    <property type="protein sequence ID" value="VDN18286.1"/>
    <property type="molecule type" value="Genomic_DNA"/>
</dbReference>
<organism evidence="3 4">
    <name type="scientific">Dibothriocephalus latus</name>
    <name type="common">Fish tapeworm</name>
    <name type="synonym">Diphyllobothrium latum</name>
    <dbReference type="NCBI Taxonomy" id="60516"/>
    <lineage>
        <taxon>Eukaryota</taxon>
        <taxon>Metazoa</taxon>
        <taxon>Spiralia</taxon>
        <taxon>Lophotrochozoa</taxon>
        <taxon>Platyhelminthes</taxon>
        <taxon>Cestoda</taxon>
        <taxon>Eucestoda</taxon>
        <taxon>Diphyllobothriidea</taxon>
        <taxon>Diphyllobothriidae</taxon>
        <taxon>Dibothriocephalus</taxon>
    </lineage>
</organism>
<evidence type="ECO:0000313" key="4">
    <source>
        <dbReference type="Proteomes" id="UP000281553"/>
    </source>
</evidence>
<evidence type="ECO:0000256" key="2">
    <source>
        <dbReference type="SAM" id="Phobius"/>
    </source>
</evidence>
<evidence type="ECO:0000256" key="1">
    <source>
        <dbReference type="SAM" id="MobiDB-lite"/>
    </source>
</evidence>
<feature type="transmembrane region" description="Helical" evidence="2">
    <location>
        <begin position="45"/>
        <end position="65"/>
    </location>
</feature>
<keyword evidence="2" id="KW-1133">Transmembrane helix</keyword>
<protein>
    <submittedName>
        <fullName evidence="3">Uncharacterized protein</fullName>
    </submittedName>
</protein>
<gene>
    <name evidence="3" type="ORF">DILT_LOCUS13148</name>
</gene>
<proteinExistence type="predicted"/>